<dbReference type="Pfam" id="PF17832">
    <property type="entry name" value="Pre-PUA"/>
    <property type="match status" value="1"/>
</dbReference>
<proteinExistence type="predicted"/>
<dbReference type="Pfam" id="PF26291">
    <property type="entry name" value="SWIB_eIF2D"/>
    <property type="match status" value="1"/>
</dbReference>
<dbReference type="GO" id="GO:0001731">
    <property type="term" value="P:formation of translation preinitiation complex"/>
    <property type="evidence" value="ECO:0007669"/>
    <property type="project" value="InterPro"/>
</dbReference>
<dbReference type="NCBIfam" id="TIGR00451">
    <property type="entry name" value="unchar_dom_2"/>
    <property type="match status" value="1"/>
</dbReference>
<evidence type="ECO:0000313" key="5">
    <source>
        <dbReference type="RefSeq" id="XP_006571252.1"/>
    </source>
</evidence>
<dbReference type="OrthoDB" id="199771at2759"/>
<dbReference type="InterPro" id="IPR041366">
    <property type="entry name" value="Pre-PUA"/>
</dbReference>
<reference evidence="3" key="1">
    <citation type="submission" date="2021-01" db="UniProtKB">
        <authorList>
            <consortium name="EnsemblMetazoa"/>
        </authorList>
    </citation>
    <scope>IDENTIFICATION</scope>
    <source>
        <strain evidence="3">DH4</strain>
    </source>
</reference>
<dbReference type="InterPro" id="IPR048247">
    <property type="entry name" value="eIF2D_N"/>
</dbReference>
<dbReference type="AlphaFoldDB" id="A0A7M7H0F1"/>
<dbReference type="SUPFAM" id="SSF47592">
    <property type="entry name" value="SWIB/MDM2 domain"/>
    <property type="match status" value="1"/>
</dbReference>
<accession>A0A7M7H0F1</accession>
<dbReference type="GO" id="GO:0003723">
    <property type="term" value="F:RNA binding"/>
    <property type="evidence" value="ECO:0007669"/>
    <property type="project" value="InterPro"/>
</dbReference>
<keyword evidence="1" id="KW-0963">Cytoplasm</keyword>
<dbReference type="Pfam" id="PF26292">
    <property type="entry name" value="PUA_elF2D"/>
    <property type="match status" value="1"/>
</dbReference>
<evidence type="ECO:0000259" key="2">
    <source>
        <dbReference type="PROSITE" id="PS50296"/>
    </source>
</evidence>
<dbReference type="OMA" id="MFLKPYR"/>
<dbReference type="Pfam" id="PF25304">
    <property type="entry name" value="WHD_eIF2D"/>
    <property type="match status" value="1"/>
</dbReference>
<dbReference type="InterPro" id="IPR048248">
    <property type="entry name" value="PUA_eIF2d-like"/>
</dbReference>
<dbReference type="InterPro" id="IPR015947">
    <property type="entry name" value="PUA-like_sf"/>
</dbReference>
<dbReference type="FunFam" id="3.10.400.20:FF:000002">
    <property type="entry name" value="Eukaryotic translation initiation factor 2D"/>
    <property type="match status" value="1"/>
</dbReference>
<dbReference type="InterPro" id="IPR001950">
    <property type="entry name" value="SUI1"/>
</dbReference>
<dbReference type="SUPFAM" id="SSF88697">
    <property type="entry name" value="PUA domain-like"/>
    <property type="match status" value="1"/>
</dbReference>
<dbReference type="EnsemblMetazoa" id="XM_006571189">
    <property type="protein sequence ID" value="XP_006571252"/>
    <property type="gene ID" value="LOC408580"/>
</dbReference>
<dbReference type="InterPro" id="IPR039757">
    <property type="entry name" value="EIF2D"/>
</dbReference>
<keyword evidence="4" id="KW-1185">Reference proteome</keyword>
<reference evidence="4" key="3">
    <citation type="submission" date="2025-05" db="UniProtKB">
        <authorList>
            <consortium name="RefSeq"/>
        </authorList>
    </citation>
    <scope>NUCLEOTIDE SEQUENCE [LARGE SCALE GENOMIC DNA]</scope>
    <source>
        <strain evidence="4">DH4</strain>
    </source>
</reference>
<accession>A0A8B6ZDH1</accession>
<dbReference type="Gene3D" id="3.10.400.20">
    <property type="match status" value="1"/>
</dbReference>
<feature type="domain" description="SUI1" evidence="2">
    <location>
        <begin position="489"/>
        <end position="560"/>
    </location>
</feature>
<dbReference type="CDD" id="cd11608">
    <property type="entry name" value="eIF2D_C"/>
    <property type="match status" value="1"/>
</dbReference>
<dbReference type="GO" id="GO:0003743">
    <property type="term" value="F:translation initiation factor activity"/>
    <property type="evidence" value="ECO:0007669"/>
    <property type="project" value="UniProtKB-KW"/>
</dbReference>
<dbReference type="CDD" id="cd11610">
    <property type="entry name" value="eIF2D_N"/>
    <property type="match status" value="1"/>
</dbReference>
<evidence type="ECO:0000256" key="1">
    <source>
        <dbReference type="ARBA" id="ARBA00022490"/>
    </source>
</evidence>
<dbReference type="InterPro" id="IPR058886">
    <property type="entry name" value="SWIB_eIF2D"/>
</dbReference>
<dbReference type="RefSeq" id="XP_006571252.1">
    <property type="nucleotide sequence ID" value="XM_006571189.2"/>
</dbReference>
<dbReference type="InterPro" id="IPR036877">
    <property type="entry name" value="SUI1_dom_sf"/>
</dbReference>
<dbReference type="Gene3D" id="3.30.780.10">
    <property type="entry name" value="SUI1-like domain"/>
    <property type="match status" value="1"/>
</dbReference>
<name>A0A7M7H0F1_APIME</name>
<dbReference type="PANTHER" id="PTHR12217:SF4">
    <property type="entry name" value="EUKARYOTIC TRANSLATION INITIATION FACTOR 2D"/>
    <property type="match status" value="1"/>
</dbReference>
<dbReference type="SUPFAM" id="SSF55159">
    <property type="entry name" value="eIF1-like"/>
    <property type="match status" value="1"/>
</dbReference>
<reference evidence="5" key="2">
    <citation type="submission" date="2025-04" db="UniProtKB">
        <authorList>
            <consortium name="RefSeq"/>
        </authorList>
    </citation>
    <scope>IDENTIFICATION</scope>
    <source>
        <strain evidence="5">DH4</strain>
        <tissue evidence="5">Whole body</tissue>
    </source>
</reference>
<keyword evidence="5" id="KW-0396">Initiation factor</keyword>
<dbReference type="InterPro" id="IPR039759">
    <property type="entry name" value="eIF2D_SUI1"/>
</dbReference>
<dbReference type="Proteomes" id="UP000005203">
    <property type="component" value="Linkage group LG1"/>
</dbReference>
<keyword evidence="5" id="KW-0648">Protein biosynthesis</keyword>
<evidence type="ECO:0000313" key="4">
    <source>
        <dbReference type="Proteomes" id="UP000005203"/>
    </source>
</evidence>
<sequence length="582" mass="65236">MFIKSFKVKSNNQLKGTERKKLCEEISAIYPTLTDEETQTLIPKKEAISVMKIVTHNGHLGKIYCVAKIPMFFELESLHQALLPTIYTLWHHPNLLKTFTTYPPVISKLIGGADLMLPGVYMKEPVTLYSFGKLQKGTPVSINTEDNKAPVAVGFTALSSEDMYMSGGHGKCVEILHVIGDTLCQLGKPPLRPNLGPPNIDIDSHKIKDIDEIKTSDQKNENNEESLIETMNNLDVNNDLISENETLYEEENKMEECAKTIATDEIEITMDPIKEMDNLLEYCFLKACKTSMKPSDLPILTSNFFKNHLIAACPSNKNIDIKKTRYKKLSLFLAEMKTKGVINTSVVKGVESILSIKFDHPLLKELVIVEEPTSTQEPIVSNAAVVSECYKVTADVLPVLSKFGYEKGDIMKRAEIRKCFTEYVKAENLQDGRILKLNPQLAGIMKTKANVETVMMEDGINKFIGRMTHMHEVTLAGNKLLHTGKLEPIDMRVTVRSGGKKVTLVNNLETFGINAKEFSKECQNIGASATITDEPGKKTPSVLVQGNQILYIYKLLTEKYQIKKNYIRGLEFAPKKQGSHKK</sequence>
<protein>
    <submittedName>
        <fullName evidence="5">Eukaryotic translation initiation factor 2D isoform X2</fullName>
    </submittedName>
</protein>
<dbReference type="Pfam" id="PF01253">
    <property type="entry name" value="SUI1"/>
    <property type="match status" value="1"/>
</dbReference>
<gene>
    <name evidence="3" type="primary">408580</name>
    <name evidence="5" type="synonym">LOC408580</name>
</gene>
<organism evidence="3">
    <name type="scientific">Apis mellifera</name>
    <name type="common">Honeybee</name>
    <dbReference type="NCBI Taxonomy" id="7460"/>
    <lineage>
        <taxon>Eukaryota</taxon>
        <taxon>Metazoa</taxon>
        <taxon>Ecdysozoa</taxon>
        <taxon>Arthropoda</taxon>
        <taxon>Hexapoda</taxon>
        <taxon>Insecta</taxon>
        <taxon>Pterygota</taxon>
        <taxon>Neoptera</taxon>
        <taxon>Endopterygota</taxon>
        <taxon>Hymenoptera</taxon>
        <taxon>Apocrita</taxon>
        <taxon>Aculeata</taxon>
        <taxon>Apoidea</taxon>
        <taxon>Anthophila</taxon>
        <taxon>Apidae</taxon>
        <taxon>Apis</taxon>
    </lineage>
</organism>
<evidence type="ECO:0000313" key="3">
    <source>
        <dbReference type="EnsemblMetazoa" id="XP_006571252"/>
    </source>
</evidence>
<dbReference type="PROSITE" id="PS50296">
    <property type="entry name" value="SUI1"/>
    <property type="match status" value="1"/>
</dbReference>
<dbReference type="InterPro" id="IPR004521">
    <property type="entry name" value="Uncharacterised_CHP00451"/>
</dbReference>
<dbReference type="PROSITE" id="PS50890">
    <property type="entry name" value="PUA"/>
    <property type="match status" value="1"/>
</dbReference>
<dbReference type="PANTHER" id="PTHR12217">
    <property type="entry name" value="EUKARYOTIC TRANSLATION INITIATION FACTOR 2D"/>
    <property type="match status" value="1"/>
</dbReference>
<dbReference type="CDD" id="cd21156">
    <property type="entry name" value="PUA_eIF2d-like"/>
    <property type="match status" value="1"/>
</dbReference>
<dbReference type="InterPro" id="IPR057429">
    <property type="entry name" value="WH_eIF2D"/>
</dbReference>
<dbReference type="InterPro" id="IPR036885">
    <property type="entry name" value="SWIB_MDM2_dom_sf"/>
</dbReference>